<dbReference type="KEGG" id="dpx:DAPPUDRAFT_263673"/>
<dbReference type="InParanoid" id="E9HQ75"/>
<protein>
    <submittedName>
        <fullName evidence="2">Uncharacterized protein</fullName>
    </submittedName>
</protein>
<organism evidence="2 3">
    <name type="scientific">Daphnia pulex</name>
    <name type="common">Water flea</name>
    <dbReference type="NCBI Taxonomy" id="6669"/>
    <lineage>
        <taxon>Eukaryota</taxon>
        <taxon>Metazoa</taxon>
        <taxon>Ecdysozoa</taxon>
        <taxon>Arthropoda</taxon>
        <taxon>Crustacea</taxon>
        <taxon>Branchiopoda</taxon>
        <taxon>Diplostraca</taxon>
        <taxon>Cladocera</taxon>
        <taxon>Anomopoda</taxon>
        <taxon>Daphniidae</taxon>
        <taxon>Daphnia</taxon>
    </lineage>
</organism>
<keyword evidence="3" id="KW-1185">Reference proteome</keyword>
<evidence type="ECO:0000256" key="1">
    <source>
        <dbReference type="SAM" id="SignalP"/>
    </source>
</evidence>
<dbReference type="AlphaFoldDB" id="E9HQ75"/>
<gene>
    <name evidence="2" type="ORF">DAPPUDRAFT_263673</name>
</gene>
<accession>E9HQ75</accession>
<proteinExistence type="predicted"/>
<evidence type="ECO:0000313" key="3">
    <source>
        <dbReference type="Proteomes" id="UP000000305"/>
    </source>
</evidence>
<reference evidence="2 3" key="1">
    <citation type="journal article" date="2011" name="Science">
        <title>The ecoresponsive genome of Daphnia pulex.</title>
        <authorList>
            <person name="Colbourne J.K."/>
            <person name="Pfrender M.E."/>
            <person name="Gilbert D."/>
            <person name="Thomas W.K."/>
            <person name="Tucker A."/>
            <person name="Oakley T.H."/>
            <person name="Tokishita S."/>
            <person name="Aerts A."/>
            <person name="Arnold G.J."/>
            <person name="Basu M.K."/>
            <person name="Bauer D.J."/>
            <person name="Caceres C.E."/>
            <person name="Carmel L."/>
            <person name="Casola C."/>
            <person name="Choi J.H."/>
            <person name="Detter J.C."/>
            <person name="Dong Q."/>
            <person name="Dusheyko S."/>
            <person name="Eads B.D."/>
            <person name="Frohlich T."/>
            <person name="Geiler-Samerotte K.A."/>
            <person name="Gerlach D."/>
            <person name="Hatcher P."/>
            <person name="Jogdeo S."/>
            <person name="Krijgsveld J."/>
            <person name="Kriventseva E.V."/>
            <person name="Kultz D."/>
            <person name="Laforsch C."/>
            <person name="Lindquist E."/>
            <person name="Lopez J."/>
            <person name="Manak J.R."/>
            <person name="Muller J."/>
            <person name="Pangilinan J."/>
            <person name="Patwardhan R.P."/>
            <person name="Pitluck S."/>
            <person name="Pritham E.J."/>
            <person name="Rechtsteiner A."/>
            <person name="Rho M."/>
            <person name="Rogozin I.B."/>
            <person name="Sakarya O."/>
            <person name="Salamov A."/>
            <person name="Schaack S."/>
            <person name="Shapiro H."/>
            <person name="Shiga Y."/>
            <person name="Skalitzky C."/>
            <person name="Smith Z."/>
            <person name="Souvorov A."/>
            <person name="Sung W."/>
            <person name="Tang Z."/>
            <person name="Tsuchiya D."/>
            <person name="Tu H."/>
            <person name="Vos H."/>
            <person name="Wang M."/>
            <person name="Wolf Y.I."/>
            <person name="Yamagata H."/>
            <person name="Yamada T."/>
            <person name="Ye Y."/>
            <person name="Shaw J.R."/>
            <person name="Andrews J."/>
            <person name="Crease T.J."/>
            <person name="Tang H."/>
            <person name="Lucas S.M."/>
            <person name="Robertson H.M."/>
            <person name="Bork P."/>
            <person name="Koonin E.V."/>
            <person name="Zdobnov E.M."/>
            <person name="Grigoriev I.V."/>
            <person name="Lynch M."/>
            <person name="Boore J.L."/>
        </authorList>
    </citation>
    <scope>NUCLEOTIDE SEQUENCE [LARGE SCALE GENOMIC DNA]</scope>
</reference>
<feature type="chain" id="PRO_5003238275" evidence="1">
    <location>
        <begin position="26"/>
        <end position="77"/>
    </location>
</feature>
<dbReference type="Proteomes" id="UP000000305">
    <property type="component" value="Unassembled WGS sequence"/>
</dbReference>
<dbReference type="HOGENOM" id="CLU_2640612_0_0_1"/>
<dbReference type="EMBL" id="GL732716">
    <property type="protein sequence ID" value="EFX66076.1"/>
    <property type="molecule type" value="Genomic_DNA"/>
</dbReference>
<sequence>MLTTLHFQLVMLIPIITPKFDPATGDIINERLQIPGETLYSEKGSQVVTSNPSKLSARELASLTTVGDKTILVAFDL</sequence>
<evidence type="ECO:0000313" key="2">
    <source>
        <dbReference type="EMBL" id="EFX66076.1"/>
    </source>
</evidence>
<keyword evidence="1" id="KW-0732">Signal</keyword>
<name>E9HQ75_DAPPU</name>
<feature type="signal peptide" evidence="1">
    <location>
        <begin position="1"/>
        <end position="25"/>
    </location>
</feature>